<dbReference type="PANTHER" id="PTHR37804">
    <property type="entry name" value="CDAA REGULATORY PROTEIN CDAR"/>
    <property type="match status" value="1"/>
</dbReference>
<dbReference type="PANTHER" id="PTHR37804:SF1">
    <property type="entry name" value="CDAA REGULATORY PROTEIN CDAR"/>
    <property type="match status" value="1"/>
</dbReference>
<reference evidence="1" key="1">
    <citation type="submission" date="2022-05" db="EMBL/GenBank/DDBJ databases">
        <authorList>
            <person name="Oliphant S.A."/>
            <person name="Watson-Haigh N.S."/>
            <person name="Sumby K.M."/>
            <person name="Gardner J.M."/>
            <person name="Jiranek V."/>
        </authorList>
    </citation>
    <scope>NUCLEOTIDE SEQUENCE</scope>
    <source>
        <strain evidence="1">KI11_C11</strain>
    </source>
</reference>
<proteinExistence type="predicted"/>
<dbReference type="Gene3D" id="2.170.120.30">
    <property type="match status" value="1"/>
</dbReference>
<dbReference type="InterPro" id="IPR012505">
    <property type="entry name" value="YbbR"/>
</dbReference>
<dbReference type="EMBL" id="CP097118">
    <property type="protein sequence ID" value="USS87778.1"/>
    <property type="molecule type" value="Genomic_DNA"/>
</dbReference>
<dbReference type="Pfam" id="PF07949">
    <property type="entry name" value="YbbR"/>
    <property type="match status" value="2"/>
</dbReference>
<evidence type="ECO:0000313" key="1">
    <source>
        <dbReference type="EMBL" id="USS87778.1"/>
    </source>
</evidence>
<dbReference type="Gene3D" id="2.170.120.40">
    <property type="entry name" value="YbbR-like domain"/>
    <property type="match status" value="1"/>
</dbReference>
<protein>
    <submittedName>
        <fullName evidence="1">CdaR family protein</fullName>
    </submittedName>
</protein>
<evidence type="ECO:0000313" key="2">
    <source>
        <dbReference type="Proteomes" id="UP001057025"/>
    </source>
</evidence>
<dbReference type="InterPro" id="IPR053154">
    <property type="entry name" value="c-di-AMP_regulator"/>
</dbReference>
<organism evidence="1 2">
    <name type="scientific">Fructilactobacillus hinvesii</name>
    <dbReference type="NCBI Taxonomy" id="2940300"/>
    <lineage>
        <taxon>Bacteria</taxon>
        <taxon>Bacillati</taxon>
        <taxon>Bacillota</taxon>
        <taxon>Bacilli</taxon>
        <taxon>Lactobacillales</taxon>
        <taxon>Lactobacillaceae</taxon>
        <taxon>Fructilactobacillus</taxon>
    </lineage>
</organism>
<accession>A0ABY5BVT3</accession>
<dbReference type="Proteomes" id="UP001057025">
    <property type="component" value="Chromosome"/>
</dbReference>
<gene>
    <name evidence="1" type="ORF">M3M39_06660</name>
</gene>
<name>A0ABY5BVT3_9LACO</name>
<sequence>MHRFFNSKAFALLLSFVIAVGLFLIVNQAKLGNPNSRSTQANQQLTSDTKKQISVPLQLNVNSEKYFVIGYPEQVQVQLKGPAALVTTTANTRNFKVIADLNDLGPGKHTVRLQQTGLNSELQATIKPATITVNIQPRKTKTYPVNVEYDKNQIMEGYKVVKVEQDLKQVNVTGPENEMERIAKVVAKVNLPDDVRKSTTKTAIIDAVDDHGKTVNVVISPSTTNVKFTVQKETPKNDEEK</sequence>
<dbReference type="RefSeq" id="WP_252797068.1">
    <property type="nucleotide sequence ID" value="NZ_CP097118.1"/>
</dbReference>
<keyword evidence="2" id="KW-1185">Reference proteome</keyword>